<dbReference type="AlphaFoldDB" id="A0A067EFM3"/>
<dbReference type="Proteomes" id="UP000027120">
    <property type="component" value="Unassembled WGS sequence"/>
</dbReference>
<reference evidence="1 2" key="1">
    <citation type="submission" date="2014-04" db="EMBL/GenBank/DDBJ databases">
        <authorList>
            <consortium name="International Citrus Genome Consortium"/>
            <person name="Gmitter F."/>
            <person name="Chen C."/>
            <person name="Farmerie W."/>
            <person name="Harkins T."/>
            <person name="Desany B."/>
            <person name="Mohiuddin M."/>
            <person name="Kodira C."/>
            <person name="Borodovsky M."/>
            <person name="Lomsadze A."/>
            <person name="Burns P."/>
            <person name="Jenkins J."/>
            <person name="Prochnik S."/>
            <person name="Shu S."/>
            <person name="Chapman J."/>
            <person name="Pitluck S."/>
            <person name="Schmutz J."/>
            <person name="Rokhsar D."/>
        </authorList>
    </citation>
    <scope>NUCLEOTIDE SEQUENCE</scope>
</reference>
<dbReference type="PANTHER" id="PTHR13403:SF6">
    <property type="entry name" value="SNURPORTIN-1"/>
    <property type="match status" value="1"/>
</dbReference>
<dbReference type="EMBL" id="KK785030">
    <property type="protein sequence ID" value="KDO52665.1"/>
    <property type="molecule type" value="Genomic_DNA"/>
</dbReference>
<evidence type="ECO:0000313" key="1">
    <source>
        <dbReference type="EMBL" id="KDO52665.1"/>
    </source>
</evidence>
<feature type="non-terminal residue" evidence="1">
    <location>
        <position position="1"/>
    </location>
</feature>
<dbReference type="PANTHER" id="PTHR13403">
    <property type="entry name" value="SNURPORTIN1 RNUT1 PROTEIN RNA, U TRANSPORTER 1"/>
    <property type="match status" value="1"/>
</dbReference>
<evidence type="ECO:0000313" key="2">
    <source>
        <dbReference type="Proteomes" id="UP000027120"/>
    </source>
</evidence>
<proteinExistence type="predicted"/>
<dbReference type="InterPro" id="IPR017336">
    <property type="entry name" value="Snurportin-1"/>
</dbReference>
<gene>
    <name evidence="1" type="ORF">CISIN_1g0147511mg</name>
</gene>
<dbReference type="GO" id="GO:0005634">
    <property type="term" value="C:nucleus"/>
    <property type="evidence" value="ECO:0007669"/>
    <property type="project" value="InterPro"/>
</dbReference>
<accession>A0A067EFM3</accession>
<name>A0A067EFM3_CITSI</name>
<protein>
    <submittedName>
        <fullName evidence="1">Uncharacterized protein</fullName>
    </submittedName>
</protein>
<dbReference type="GO" id="GO:0061015">
    <property type="term" value="P:snRNA import into nucleus"/>
    <property type="evidence" value="ECO:0007669"/>
    <property type="project" value="InterPro"/>
</dbReference>
<dbReference type="GO" id="GO:0005737">
    <property type="term" value="C:cytoplasm"/>
    <property type="evidence" value="ECO:0007669"/>
    <property type="project" value="InterPro"/>
</dbReference>
<keyword evidence="2" id="KW-1185">Reference proteome</keyword>
<organism evidence="1 2">
    <name type="scientific">Citrus sinensis</name>
    <name type="common">Sweet orange</name>
    <name type="synonym">Citrus aurantium var. sinensis</name>
    <dbReference type="NCBI Taxonomy" id="2711"/>
    <lineage>
        <taxon>Eukaryota</taxon>
        <taxon>Viridiplantae</taxon>
        <taxon>Streptophyta</taxon>
        <taxon>Embryophyta</taxon>
        <taxon>Tracheophyta</taxon>
        <taxon>Spermatophyta</taxon>
        <taxon>Magnoliopsida</taxon>
        <taxon>eudicotyledons</taxon>
        <taxon>Gunneridae</taxon>
        <taxon>Pentapetalae</taxon>
        <taxon>rosids</taxon>
        <taxon>malvids</taxon>
        <taxon>Sapindales</taxon>
        <taxon>Rutaceae</taxon>
        <taxon>Aurantioideae</taxon>
        <taxon>Citrus</taxon>
    </lineage>
</organism>
<sequence length="131" mass="14835">HAHYQTGNTPLALVWKDEKCSQYVIDTDSKGQVLSQQQVVLELQEDGKLSTSDDPPVIFGCLDGEFIQKLEKSDLNYLGKSNRARMFADSYSKVIFQYMVRHTPLKFDDLLASVSPSDDEENKPCDVEMVD</sequence>